<feature type="transmembrane region" description="Helical" evidence="2">
    <location>
        <begin position="147"/>
        <end position="169"/>
    </location>
</feature>
<feature type="region of interest" description="Disordered" evidence="1">
    <location>
        <begin position="38"/>
        <end position="57"/>
    </location>
</feature>
<protein>
    <submittedName>
        <fullName evidence="3">Uncharacterized protein</fullName>
    </submittedName>
</protein>
<evidence type="ECO:0000313" key="3">
    <source>
        <dbReference type="EMBL" id="KAF1021639.1"/>
    </source>
</evidence>
<evidence type="ECO:0000256" key="1">
    <source>
        <dbReference type="SAM" id="MobiDB-lite"/>
    </source>
</evidence>
<dbReference type="AlphaFoldDB" id="A0A7V8JQR3"/>
<accession>A0A7V8JQR3</accession>
<keyword evidence="2" id="KW-0472">Membrane</keyword>
<dbReference type="EMBL" id="WNDQ01000019">
    <property type="protein sequence ID" value="KAF1021639.1"/>
    <property type="molecule type" value="Genomic_DNA"/>
</dbReference>
<comment type="caution">
    <text evidence="3">The sequence shown here is derived from an EMBL/GenBank/DDBJ whole genome shotgun (WGS) entry which is preliminary data.</text>
</comment>
<dbReference type="Proteomes" id="UP000461670">
    <property type="component" value="Unassembled WGS sequence"/>
</dbReference>
<gene>
    <name evidence="3" type="ORF">GAK30_01699</name>
</gene>
<name>A0A7V8JQR3_9BURK</name>
<feature type="compositionally biased region" description="Low complexity" evidence="1">
    <location>
        <begin position="38"/>
        <end position="51"/>
    </location>
</feature>
<proteinExistence type="predicted"/>
<organism evidence="3 4">
    <name type="scientific">Paracidovorax wautersii</name>
    <dbReference type="NCBI Taxonomy" id="1177982"/>
    <lineage>
        <taxon>Bacteria</taxon>
        <taxon>Pseudomonadati</taxon>
        <taxon>Pseudomonadota</taxon>
        <taxon>Betaproteobacteria</taxon>
        <taxon>Burkholderiales</taxon>
        <taxon>Comamonadaceae</taxon>
        <taxon>Paracidovorax</taxon>
    </lineage>
</organism>
<sequence length="178" mass="18922">MMLPRNSRWPPGAPPAAERGPVDGDYAAYVERLLKASAARPPASPAPSASSLNSGDWGRDAFELDELSAQAARRGATSAEAIVGKSPHVSSTLSLPQGVRGEVERVRAQAAQARQAVLATTAPAPAPAAARTAPSMPATLDSQRRWLLGRVGSIVKWGLILLVFLPWVLDFLRTLKRR</sequence>
<keyword evidence="2" id="KW-1133">Transmembrane helix</keyword>
<evidence type="ECO:0000313" key="4">
    <source>
        <dbReference type="Proteomes" id="UP000461670"/>
    </source>
</evidence>
<reference evidence="4" key="1">
    <citation type="journal article" date="2020" name="MBio">
        <title>Horizontal gene transfer to a defensive symbiont with a reduced genome amongst a multipartite beetle microbiome.</title>
        <authorList>
            <person name="Waterworth S.C."/>
            <person name="Florez L.V."/>
            <person name="Rees E.R."/>
            <person name="Hertweck C."/>
            <person name="Kaltenpoth M."/>
            <person name="Kwan J.C."/>
        </authorList>
    </citation>
    <scope>NUCLEOTIDE SEQUENCE [LARGE SCALE GENOMIC DNA]</scope>
</reference>
<feature type="region of interest" description="Disordered" evidence="1">
    <location>
        <begin position="1"/>
        <end position="22"/>
    </location>
</feature>
<evidence type="ECO:0000256" key="2">
    <source>
        <dbReference type="SAM" id="Phobius"/>
    </source>
</evidence>
<keyword evidence="2" id="KW-0812">Transmembrane</keyword>